<evidence type="ECO:0000313" key="2">
    <source>
        <dbReference type="EMBL" id="MCU9594765.1"/>
    </source>
</evidence>
<dbReference type="Proteomes" id="UP001208656">
    <property type="component" value="Unassembled WGS sequence"/>
</dbReference>
<dbReference type="Pfam" id="PF12146">
    <property type="entry name" value="Hydrolase_4"/>
    <property type="match status" value="1"/>
</dbReference>
<dbReference type="SUPFAM" id="SSF53474">
    <property type="entry name" value="alpha/beta-Hydrolases"/>
    <property type="match status" value="1"/>
</dbReference>
<accession>A0ABT2WGE5</accession>
<name>A0ABT2WGE5_9BACI</name>
<dbReference type="InterPro" id="IPR051044">
    <property type="entry name" value="MAG_DAG_Lipase"/>
</dbReference>
<comment type="caution">
    <text evidence="2">The sequence shown here is derived from an EMBL/GenBank/DDBJ whole genome shotgun (WGS) entry which is preliminary data.</text>
</comment>
<sequence>MKTYFWLTMDDGVDVYVRCWQNNDYKPRGVVQIVHGMAEHVERYNDFAEFLVANGFIVYGNDHRGHGRTGEKAGVFGYFADYNGFDRVVSDVHQVTQYIKKHYPNSPLFILGHSLGSFITRRYIQIYSTEISGVILSGTAGNPGVAAKLGKALARWEIKKYGQKEPSHLLNKLIFGSYNKGFENVKNKFAWLSRDEKVVEDFVQDPLCGFVCSTRFFYDLLTGLQLIHKNEYIQQIRKDLPMMFISGDKDPVGAYAKGVEQAIKQYKENGLTNIESIIYEDGRHEMLNEINKEDVYRDLLLWLNRWSKNKK</sequence>
<dbReference type="EMBL" id="JAOUSE010000029">
    <property type="protein sequence ID" value="MCU9594765.1"/>
    <property type="molecule type" value="Genomic_DNA"/>
</dbReference>
<keyword evidence="3" id="KW-1185">Reference proteome</keyword>
<protein>
    <submittedName>
        <fullName evidence="2">Lysophospholipase</fullName>
    </submittedName>
</protein>
<organism evidence="2 3">
    <name type="scientific">Pallidibacillus thermolactis</name>
    <dbReference type="NCBI Taxonomy" id="251051"/>
    <lineage>
        <taxon>Bacteria</taxon>
        <taxon>Bacillati</taxon>
        <taxon>Bacillota</taxon>
        <taxon>Bacilli</taxon>
        <taxon>Bacillales</taxon>
        <taxon>Bacillaceae</taxon>
        <taxon>Pallidibacillus</taxon>
    </lineage>
</organism>
<dbReference type="Gene3D" id="3.40.50.1820">
    <property type="entry name" value="alpha/beta hydrolase"/>
    <property type="match status" value="1"/>
</dbReference>
<feature type="domain" description="Serine aminopeptidase S33" evidence="1">
    <location>
        <begin position="26"/>
        <end position="290"/>
    </location>
</feature>
<dbReference type="InterPro" id="IPR029058">
    <property type="entry name" value="AB_hydrolase_fold"/>
</dbReference>
<dbReference type="InterPro" id="IPR022742">
    <property type="entry name" value="Hydrolase_4"/>
</dbReference>
<reference evidence="2 3" key="1">
    <citation type="submission" date="2022-10" db="EMBL/GenBank/DDBJ databases">
        <title>Description of Fervidibacillus gen. nov. in the family Fervidibacillaceae fam. nov. with two species, Fervidibacillus albus sp. nov., and Fervidibacillus halotolerans sp. nov., isolated from tidal flat sediments.</title>
        <authorList>
            <person name="Kwon K.K."/>
            <person name="Yang S.-H."/>
        </authorList>
    </citation>
    <scope>NUCLEOTIDE SEQUENCE [LARGE SCALE GENOMIC DNA]</scope>
    <source>
        <strain evidence="2 3">DSM 23332</strain>
    </source>
</reference>
<evidence type="ECO:0000259" key="1">
    <source>
        <dbReference type="Pfam" id="PF12146"/>
    </source>
</evidence>
<dbReference type="PANTHER" id="PTHR11614">
    <property type="entry name" value="PHOSPHOLIPASE-RELATED"/>
    <property type="match status" value="1"/>
</dbReference>
<proteinExistence type="predicted"/>
<dbReference type="RefSeq" id="WP_263061780.1">
    <property type="nucleotide sequence ID" value="NZ_JAOUSE010000029.1"/>
</dbReference>
<evidence type="ECO:0000313" key="3">
    <source>
        <dbReference type="Proteomes" id="UP001208656"/>
    </source>
</evidence>
<gene>
    <name evidence="2" type="ORF">OEV82_09985</name>
</gene>